<dbReference type="PANTHER" id="PTHR10091:SF0">
    <property type="entry name" value="GALACTOSE MUTAROTASE"/>
    <property type="match status" value="1"/>
</dbReference>
<proteinExistence type="inferred from homology"/>
<dbReference type="InterPro" id="IPR015443">
    <property type="entry name" value="Aldose_1-epimerase"/>
</dbReference>
<gene>
    <name evidence="6" type="primary">galM</name>
    <name evidence="6" type="ORF">GCM10011389_33920</name>
</gene>
<dbReference type="PIRSF" id="PIRSF005096">
    <property type="entry name" value="GALM"/>
    <property type="match status" value="1"/>
</dbReference>
<name>A0ABQ1QCU5_9BACI</name>
<sequence>MNITEQVTVNEWKEVTLTNDTGMSVSFLNYGGTITGINVPDQNGHVENVVLAYENYEDYIDDPNYLGALIGRVAGRVDRASFSINGEEYHLQENEGTNSLHGGEQGFHTKLWELSPFQEEDKVGVILTYDSPHLEGGYPGNLSIQVTYQLNNKNEFTISYSAKSDQDTALTLTNHSYFNLSGDAKRTIHDQTIQFDSNQFVELDANLIPTGKIESVQETPFDLREETLLRDKLGSTHPQMDLANLGFDHSFLFNHDKEESVVVKDGKSGRVMKLMTNQPAIVFYTGNNLMEDHKLASGPAKKHDGMCLETQASPASLHHEGFPDVRLKAGELYEKYTTFSFEAL</sequence>
<comment type="catalytic activity">
    <reaction evidence="5">
        <text>alpha-D-glucose = beta-D-glucose</text>
        <dbReference type="Rhea" id="RHEA:10264"/>
        <dbReference type="ChEBI" id="CHEBI:15903"/>
        <dbReference type="ChEBI" id="CHEBI:17925"/>
        <dbReference type="EC" id="5.1.3.3"/>
    </reaction>
</comment>
<evidence type="ECO:0000256" key="5">
    <source>
        <dbReference type="PIRNR" id="PIRNR005096"/>
    </source>
</evidence>
<evidence type="ECO:0000256" key="2">
    <source>
        <dbReference type="ARBA" id="ARBA00006206"/>
    </source>
</evidence>
<dbReference type="CDD" id="cd09019">
    <property type="entry name" value="galactose_mutarotase_like"/>
    <property type="match status" value="1"/>
</dbReference>
<dbReference type="EC" id="5.1.3.3" evidence="5"/>
<dbReference type="InterPro" id="IPR011013">
    <property type="entry name" value="Gal_mutarotase_sf_dom"/>
</dbReference>
<organism evidence="6 7">
    <name type="scientific">Pontibacillus salipaludis</name>
    <dbReference type="NCBI Taxonomy" id="1697394"/>
    <lineage>
        <taxon>Bacteria</taxon>
        <taxon>Bacillati</taxon>
        <taxon>Bacillota</taxon>
        <taxon>Bacilli</taxon>
        <taxon>Bacillales</taxon>
        <taxon>Bacillaceae</taxon>
        <taxon>Pontibacillus</taxon>
    </lineage>
</organism>
<evidence type="ECO:0000313" key="6">
    <source>
        <dbReference type="EMBL" id="GGD23387.1"/>
    </source>
</evidence>
<dbReference type="InterPro" id="IPR047215">
    <property type="entry name" value="Galactose_mutarotase-like"/>
</dbReference>
<dbReference type="InterPro" id="IPR014718">
    <property type="entry name" value="GH-type_carb-bd"/>
</dbReference>
<dbReference type="InterPro" id="IPR008183">
    <property type="entry name" value="Aldose_1/G6P_1-epimerase"/>
</dbReference>
<evidence type="ECO:0000256" key="3">
    <source>
        <dbReference type="ARBA" id="ARBA00023235"/>
    </source>
</evidence>
<comment type="similarity">
    <text evidence="2 5">Belongs to the aldose epimerase family.</text>
</comment>
<dbReference type="EMBL" id="BMIN01000018">
    <property type="protein sequence ID" value="GGD23387.1"/>
    <property type="molecule type" value="Genomic_DNA"/>
</dbReference>
<dbReference type="Proteomes" id="UP000642571">
    <property type="component" value="Unassembled WGS sequence"/>
</dbReference>
<dbReference type="NCBIfam" id="NF008277">
    <property type="entry name" value="PRK11055.1"/>
    <property type="match status" value="1"/>
</dbReference>
<evidence type="ECO:0000256" key="1">
    <source>
        <dbReference type="ARBA" id="ARBA00005028"/>
    </source>
</evidence>
<evidence type="ECO:0000313" key="7">
    <source>
        <dbReference type="Proteomes" id="UP000642571"/>
    </source>
</evidence>
<evidence type="ECO:0000256" key="4">
    <source>
        <dbReference type="ARBA" id="ARBA00023277"/>
    </source>
</evidence>
<dbReference type="Pfam" id="PF01263">
    <property type="entry name" value="Aldose_epim"/>
    <property type="match status" value="1"/>
</dbReference>
<protein>
    <recommendedName>
        <fullName evidence="5">Aldose 1-epimerase</fullName>
        <ecNumber evidence="5">5.1.3.3</ecNumber>
    </recommendedName>
</protein>
<keyword evidence="4 5" id="KW-0119">Carbohydrate metabolism</keyword>
<comment type="pathway">
    <text evidence="1 5">Carbohydrate metabolism; hexose metabolism.</text>
</comment>
<dbReference type="Gene3D" id="2.70.98.10">
    <property type="match status" value="1"/>
</dbReference>
<keyword evidence="7" id="KW-1185">Reference proteome</keyword>
<dbReference type="RefSeq" id="WP_188655562.1">
    <property type="nucleotide sequence ID" value="NZ_BMIN01000018.1"/>
</dbReference>
<dbReference type="SUPFAM" id="SSF74650">
    <property type="entry name" value="Galactose mutarotase-like"/>
    <property type="match status" value="1"/>
</dbReference>
<accession>A0ABQ1QCU5</accession>
<reference evidence="7" key="1">
    <citation type="journal article" date="2019" name="Int. J. Syst. Evol. Microbiol.">
        <title>The Global Catalogue of Microorganisms (GCM) 10K type strain sequencing project: providing services to taxonomists for standard genome sequencing and annotation.</title>
        <authorList>
            <consortium name="The Broad Institute Genomics Platform"/>
            <consortium name="The Broad Institute Genome Sequencing Center for Infectious Disease"/>
            <person name="Wu L."/>
            <person name="Ma J."/>
        </authorList>
    </citation>
    <scope>NUCLEOTIDE SEQUENCE [LARGE SCALE GENOMIC DNA]</scope>
    <source>
        <strain evidence="7">CGMCC 1.15353</strain>
    </source>
</reference>
<comment type="caution">
    <text evidence="6">The sequence shown here is derived from an EMBL/GenBank/DDBJ whole genome shotgun (WGS) entry which is preliminary data.</text>
</comment>
<dbReference type="PANTHER" id="PTHR10091">
    <property type="entry name" value="ALDOSE-1-EPIMERASE"/>
    <property type="match status" value="1"/>
</dbReference>
<keyword evidence="3 5" id="KW-0413">Isomerase</keyword>